<feature type="compositionally biased region" description="Acidic residues" evidence="1">
    <location>
        <begin position="197"/>
        <end position="209"/>
    </location>
</feature>
<evidence type="ECO:0000256" key="1">
    <source>
        <dbReference type="SAM" id="MobiDB-lite"/>
    </source>
</evidence>
<dbReference type="InterPro" id="IPR010985">
    <property type="entry name" value="Ribbon_hlx_hlx"/>
</dbReference>
<protein>
    <submittedName>
        <fullName evidence="2">Uncharacterized protein</fullName>
    </submittedName>
</protein>
<proteinExistence type="predicted"/>
<evidence type="ECO:0000313" key="2">
    <source>
        <dbReference type="EMBL" id="STO53348.1"/>
    </source>
</evidence>
<name>A0A377HHM5_9BACL</name>
<sequence>MKNMDLTIYEVTELNERMKFLDLAKQHAPVGKEKLREALKSAGATFDQRTKRWHIDRSHPNADKKVLDFVQTSRSSVAKANRVATDPLKIDPVTGQSRLDDDYFAIETKPERIIRKKVSLDMDVALHKQLKQIALENDVKLYELVEGVLRNYVEKKKYRRSDEDVDDNPRIRIKVRGNHAGAVDPPARRATKRIDDRDGDDLQNPDAEEHDVGEREPPGDRTIPEGVRL</sequence>
<feature type="compositionally biased region" description="Basic and acidic residues" evidence="1">
    <location>
        <begin position="210"/>
        <end position="229"/>
    </location>
</feature>
<dbReference type="SUPFAM" id="SSF47598">
    <property type="entry name" value="Ribbon-helix-helix"/>
    <property type="match status" value="1"/>
</dbReference>
<dbReference type="GO" id="GO:0006355">
    <property type="term" value="P:regulation of DNA-templated transcription"/>
    <property type="evidence" value="ECO:0007669"/>
    <property type="project" value="InterPro"/>
</dbReference>
<organism evidence="2 3">
    <name type="scientific">Exiguobacterium aurantiacum</name>
    <dbReference type="NCBI Taxonomy" id="33987"/>
    <lineage>
        <taxon>Bacteria</taxon>
        <taxon>Bacillati</taxon>
        <taxon>Bacillota</taxon>
        <taxon>Bacilli</taxon>
        <taxon>Bacillales</taxon>
        <taxon>Bacillales Family XII. Incertae Sedis</taxon>
        <taxon>Exiguobacterium</taxon>
    </lineage>
</organism>
<evidence type="ECO:0000313" key="3">
    <source>
        <dbReference type="Proteomes" id="UP000254060"/>
    </source>
</evidence>
<dbReference type="AlphaFoldDB" id="A0A377HHM5"/>
<dbReference type="InterPro" id="IPR013321">
    <property type="entry name" value="Arc_rbn_hlx_hlx"/>
</dbReference>
<reference evidence="2 3" key="1">
    <citation type="submission" date="2018-06" db="EMBL/GenBank/DDBJ databases">
        <authorList>
            <consortium name="Pathogen Informatics"/>
            <person name="Doyle S."/>
        </authorList>
    </citation>
    <scope>NUCLEOTIDE SEQUENCE [LARGE SCALE GENOMIC DNA]</scope>
    <source>
        <strain evidence="2 3">NCTC13163</strain>
    </source>
</reference>
<feature type="region of interest" description="Disordered" evidence="1">
    <location>
        <begin position="174"/>
        <end position="229"/>
    </location>
</feature>
<dbReference type="EMBL" id="UGGP01000004">
    <property type="protein sequence ID" value="STO53348.1"/>
    <property type="molecule type" value="Genomic_DNA"/>
</dbReference>
<accession>A0A377HHM5</accession>
<dbReference type="Gene3D" id="1.10.1220.10">
    <property type="entry name" value="Met repressor-like"/>
    <property type="match status" value="1"/>
</dbReference>
<gene>
    <name evidence="2" type="ORF">NCTC13163_03329</name>
</gene>
<dbReference type="Proteomes" id="UP000254060">
    <property type="component" value="Unassembled WGS sequence"/>
</dbReference>